<dbReference type="GO" id="GO:0004514">
    <property type="term" value="F:nicotinate-nucleotide diphosphorylase (carboxylating) activity"/>
    <property type="evidence" value="ECO:0007669"/>
    <property type="project" value="UniProtKB-EC"/>
</dbReference>
<dbReference type="InterPro" id="IPR037128">
    <property type="entry name" value="Quinolinate_PRibosylTase_N_sf"/>
</dbReference>
<dbReference type="UniPathway" id="UPA00253">
    <property type="reaction ID" value="UER00331"/>
</dbReference>
<evidence type="ECO:0000256" key="11">
    <source>
        <dbReference type="ARBA" id="ARBA00047445"/>
    </source>
</evidence>
<dbReference type="InterPro" id="IPR002638">
    <property type="entry name" value="Quinolinate_PRibosylTrfase_C"/>
</dbReference>
<dbReference type="InterPro" id="IPR013785">
    <property type="entry name" value="Aldolase_TIM"/>
</dbReference>
<comment type="similarity">
    <text evidence="3">Belongs to the NadC/ModD family.</text>
</comment>
<dbReference type="OrthoDB" id="192832at2759"/>
<dbReference type="Proteomes" id="UP000800040">
    <property type="component" value="Unassembled WGS sequence"/>
</dbReference>
<comment type="function">
    <text evidence="1">Involved in the catabolism of quinolinic acid (QA).</text>
</comment>
<evidence type="ECO:0000256" key="5">
    <source>
        <dbReference type="ARBA" id="ARBA00011944"/>
    </source>
</evidence>
<evidence type="ECO:0000256" key="7">
    <source>
        <dbReference type="ARBA" id="ARBA00022642"/>
    </source>
</evidence>
<dbReference type="FunFam" id="3.90.1170.20:FF:000003">
    <property type="entry name" value="Nicotinate-nucleotide pyrophosphorylase [carboxylating]"/>
    <property type="match status" value="1"/>
</dbReference>
<evidence type="ECO:0000313" key="14">
    <source>
        <dbReference type="Proteomes" id="UP000800040"/>
    </source>
</evidence>
<keyword evidence="8" id="KW-0328">Glycosyltransferase</keyword>
<dbReference type="GO" id="GO:0005975">
    <property type="term" value="P:carbohydrate metabolic process"/>
    <property type="evidence" value="ECO:0007669"/>
    <property type="project" value="InterPro"/>
</dbReference>
<organism evidence="13 14">
    <name type="scientific">Decorospora gaudefroyi</name>
    <dbReference type="NCBI Taxonomy" id="184978"/>
    <lineage>
        <taxon>Eukaryota</taxon>
        <taxon>Fungi</taxon>
        <taxon>Dikarya</taxon>
        <taxon>Ascomycota</taxon>
        <taxon>Pezizomycotina</taxon>
        <taxon>Dothideomycetes</taxon>
        <taxon>Pleosporomycetidae</taxon>
        <taxon>Pleosporales</taxon>
        <taxon>Pleosporineae</taxon>
        <taxon>Pleosporaceae</taxon>
        <taxon>Decorospora</taxon>
    </lineage>
</organism>
<evidence type="ECO:0000256" key="2">
    <source>
        <dbReference type="ARBA" id="ARBA00004893"/>
    </source>
</evidence>
<evidence type="ECO:0000256" key="6">
    <source>
        <dbReference type="ARBA" id="ARBA00020990"/>
    </source>
</evidence>
<dbReference type="Pfam" id="PF01729">
    <property type="entry name" value="QRPTase_C"/>
    <property type="match status" value="1"/>
</dbReference>
<evidence type="ECO:0000313" key="13">
    <source>
        <dbReference type="EMBL" id="KAF1837940.1"/>
    </source>
</evidence>
<dbReference type="Gene3D" id="3.20.20.70">
    <property type="entry name" value="Aldolase class I"/>
    <property type="match status" value="1"/>
</dbReference>
<evidence type="ECO:0000256" key="8">
    <source>
        <dbReference type="ARBA" id="ARBA00022676"/>
    </source>
</evidence>
<dbReference type="InterPro" id="IPR000757">
    <property type="entry name" value="Beta-glucanase-like"/>
</dbReference>
<dbReference type="PANTHER" id="PTHR32179:SF3">
    <property type="entry name" value="NICOTINATE-NUCLEOTIDE PYROPHOSPHORYLASE [CARBOXYLATING]"/>
    <property type="match status" value="1"/>
</dbReference>
<dbReference type="NCBIfam" id="TIGR00078">
    <property type="entry name" value="nadC"/>
    <property type="match status" value="1"/>
</dbReference>
<protein>
    <recommendedName>
        <fullName evidence="6">Nicotinate-nucleotide pyrophosphorylase [carboxylating]</fullName>
        <ecNumber evidence="5">2.4.2.19</ecNumber>
    </recommendedName>
    <alternativeName>
        <fullName evidence="10">Quinolinate phosphoribosyltransferase [decarboxylating]</fullName>
    </alternativeName>
</protein>
<comment type="pathway">
    <text evidence="2">Cofactor biosynthesis; NAD(+) biosynthesis; nicotinate D-ribonucleotide from quinolinate: step 1/1.</text>
</comment>
<sequence length="677" mass="72822">MPKIEGAPAHGTVAHLLPQTYKKYVSEWLEEDTPSFDYGGFVVGEDMSEARLLGKSEGIVAGVPFFDEVFRQLGCTVEWHIEEGASFQPIAHCATVRGPVRHLLLGERVALNTIARCSGIATKSNRLLTLLRNAGYPNILAGTRKTTPGFRLVEKYGMLVGGVDAHRVDLSAMTMLKDNHIVAAGSITNAVRAAKAAGGFAIKVEVECQSFEEADEAIAAGADIVMLDNFTPEGVQVAAKDLKDKWGRGTGDRKQFLVEVSGGLTEHNVEKYVCGDIDIVSTSSIHQGVPHVDFSLKIVPKSRKDGGETVLATLCSAQNSTPILTQYTLTDDLTYDNFFTGFEFYSGPDPTQGFVRYQNATSAIEQNLVGFLSDTQSIFMGVDYWSVDPTGRASVRLESKKNWNHGLLLADIRHMPENVPGVWPAFWMLSGTTDWPNGGEIDIIEGVNQYERNAVTLHTSKGCMVDNSTLLPAGGSGAMDGPAGTVPFTGYMSTDDCDVAAEGQGKNVGCSIQAPDGIQTGGGSGGIDNDAHEGLALPSYGHAFNAAGGGIYAMEWTATFISVWFFPRESPSFTEHFGARNTSTGTTSPDPSAWGTPIAHFAGSGCDFSSRFKDLRIIFNVAFCGDWAGAESEWNKTSAAKAGTATCNEFVRDHPEAFVEAYWEIAGLKWFQKGSSE</sequence>
<proteinExistence type="inferred from homology"/>
<comment type="catalytic activity">
    <reaction evidence="11">
        <text>nicotinate beta-D-ribonucleotide + CO2 + diphosphate = quinolinate + 5-phospho-alpha-D-ribose 1-diphosphate + 2 H(+)</text>
        <dbReference type="Rhea" id="RHEA:12733"/>
        <dbReference type="ChEBI" id="CHEBI:15378"/>
        <dbReference type="ChEBI" id="CHEBI:16526"/>
        <dbReference type="ChEBI" id="CHEBI:29959"/>
        <dbReference type="ChEBI" id="CHEBI:33019"/>
        <dbReference type="ChEBI" id="CHEBI:57502"/>
        <dbReference type="ChEBI" id="CHEBI:58017"/>
        <dbReference type="EC" id="2.4.2.19"/>
    </reaction>
</comment>
<dbReference type="InterPro" id="IPR036068">
    <property type="entry name" value="Nicotinate_pribotase-like_C"/>
</dbReference>
<keyword evidence="9" id="KW-0808">Transferase</keyword>
<evidence type="ECO:0000256" key="1">
    <source>
        <dbReference type="ARBA" id="ARBA00003237"/>
    </source>
</evidence>
<dbReference type="InterPro" id="IPR022412">
    <property type="entry name" value="Quinolinate_PRibosylTrfase_N"/>
</dbReference>
<feature type="domain" description="GH16" evidence="12">
    <location>
        <begin position="292"/>
        <end position="636"/>
    </location>
</feature>
<dbReference type="InterPro" id="IPR004393">
    <property type="entry name" value="NadC"/>
</dbReference>
<dbReference type="FunFam" id="3.20.20.70:FF:000090">
    <property type="entry name" value="Nicotinate-nucleotide pyrophosphorylase [carboxylating]"/>
    <property type="match status" value="1"/>
</dbReference>
<dbReference type="InterPro" id="IPR027277">
    <property type="entry name" value="NadC/ModD"/>
</dbReference>
<dbReference type="SUPFAM" id="SSF49899">
    <property type="entry name" value="Concanavalin A-like lectins/glucanases"/>
    <property type="match status" value="1"/>
</dbReference>
<dbReference type="CDD" id="cd02181">
    <property type="entry name" value="GH16_fungal_Lam16A_glucanase"/>
    <property type="match status" value="1"/>
</dbReference>
<keyword evidence="14" id="KW-1185">Reference proteome</keyword>
<evidence type="ECO:0000256" key="3">
    <source>
        <dbReference type="ARBA" id="ARBA00009400"/>
    </source>
</evidence>
<dbReference type="Pfam" id="PF26113">
    <property type="entry name" value="GH16_XgeA"/>
    <property type="match status" value="2"/>
</dbReference>
<gene>
    <name evidence="13" type="ORF">BDW02DRAFT_636786</name>
</gene>
<accession>A0A6A5KP68</accession>
<evidence type="ECO:0000259" key="12">
    <source>
        <dbReference type="PROSITE" id="PS51762"/>
    </source>
</evidence>
<dbReference type="SUPFAM" id="SSF54675">
    <property type="entry name" value="Nicotinate/Quinolinate PRTase N-terminal domain-like"/>
    <property type="match status" value="1"/>
</dbReference>
<dbReference type="PANTHER" id="PTHR32179">
    <property type="entry name" value="NICOTINATE-NUCLEOTIDE PYROPHOSPHORYLASE [CARBOXYLATING]"/>
    <property type="match status" value="1"/>
</dbReference>
<dbReference type="Pfam" id="PF02749">
    <property type="entry name" value="QRPTase_N"/>
    <property type="match status" value="1"/>
</dbReference>
<evidence type="ECO:0000256" key="10">
    <source>
        <dbReference type="ARBA" id="ARBA00033102"/>
    </source>
</evidence>
<dbReference type="EMBL" id="ML975256">
    <property type="protein sequence ID" value="KAF1837940.1"/>
    <property type="molecule type" value="Genomic_DNA"/>
</dbReference>
<dbReference type="GO" id="GO:0009435">
    <property type="term" value="P:NAD+ biosynthetic process"/>
    <property type="evidence" value="ECO:0007669"/>
    <property type="project" value="UniProtKB-UniPathway"/>
</dbReference>
<dbReference type="GO" id="GO:0005737">
    <property type="term" value="C:cytoplasm"/>
    <property type="evidence" value="ECO:0007669"/>
    <property type="project" value="TreeGrafter"/>
</dbReference>
<dbReference type="GO" id="GO:0034213">
    <property type="term" value="P:quinolinate catabolic process"/>
    <property type="evidence" value="ECO:0007669"/>
    <property type="project" value="TreeGrafter"/>
</dbReference>
<comment type="subunit">
    <text evidence="4">Hexamer formed by 3 homodimers.</text>
</comment>
<dbReference type="SUPFAM" id="SSF51690">
    <property type="entry name" value="Nicotinate/Quinolinate PRTase C-terminal domain-like"/>
    <property type="match status" value="1"/>
</dbReference>
<name>A0A6A5KP68_9PLEO</name>
<dbReference type="AlphaFoldDB" id="A0A6A5KP68"/>
<dbReference type="CDD" id="cd01572">
    <property type="entry name" value="QPRTase"/>
    <property type="match status" value="1"/>
</dbReference>
<reference evidence="13" key="1">
    <citation type="submission" date="2020-01" db="EMBL/GenBank/DDBJ databases">
        <authorList>
            <consortium name="DOE Joint Genome Institute"/>
            <person name="Haridas S."/>
            <person name="Albert R."/>
            <person name="Binder M."/>
            <person name="Bloem J."/>
            <person name="Labutti K."/>
            <person name="Salamov A."/>
            <person name="Andreopoulos B."/>
            <person name="Baker S.E."/>
            <person name="Barry K."/>
            <person name="Bills G."/>
            <person name="Bluhm B.H."/>
            <person name="Cannon C."/>
            <person name="Castanera R."/>
            <person name="Culley D.E."/>
            <person name="Daum C."/>
            <person name="Ezra D."/>
            <person name="Gonzalez J.B."/>
            <person name="Henrissat B."/>
            <person name="Kuo A."/>
            <person name="Liang C."/>
            <person name="Lipzen A."/>
            <person name="Lutzoni F."/>
            <person name="Magnuson J."/>
            <person name="Mondo S."/>
            <person name="Nolan M."/>
            <person name="Ohm R."/>
            <person name="Pangilinan J."/>
            <person name="Park H.-J."/>
            <person name="Ramirez L."/>
            <person name="Alfaro M."/>
            <person name="Sun H."/>
            <person name="Tritt A."/>
            <person name="Yoshinaga Y."/>
            <person name="Zwiers L.-H."/>
            <person name="Turgeon B.G."/>
            <person name="Goodwin S.B."/>
            <person name="Spatafora J.W."/>
            <person name="Crous P.W."/>
            <person name="Grigoriev I.V."/>
        </authorList>
    </citation>
    <scope>NUCLEOTIDE SEQUENCE</scope>
    <source>
        <strain evidence="13">P77</strain>
    </source>
</reference>
<keyword evidence="7" id="KW-0662">Pyridine nucleotide biosynthesis</keyword>
<dbReference type="Gene3D" id="2.60.120.200">
    <property type="match status" value="1"/>
</dbReference>
<evidence type="ECO:0000256" key="9">
    <source>
        <dbReference type="ARBA" id="ARBA00022679"/>
    </source>
</evidence>
<dbReference type="EC" id="2.4.2.19" evidence="5"/>
<dbReference type="InterPro" id="IPR013320">
    <property type="entry name" value="ConA-like_dom_sf"/>
</dbReference>
<dbReference type="Gene3D" id="3.90.1170.20">
    <property type="entry name" value="Quinolinate phosphoribosyl transferase, N-terminal domain"/>
    <property type="match status" value="1"/>
</dbReference>
<dbReference type="GO" id="GO:0004553">
    <property type="term" value="F:hydrolase activity, hydrolyzing O-glycosyl compounds"/>
    <property type="evidence" value="ECO:0007669"/>
    <property type="project" value="InterPro"/>
</dbReference>
<evidence type="ECO:0000256" key="4">
    <source>
        <dbReference type="ARBA" id="ARBA00011218"/>
    </source>
</evidence>
<dbReference type="PROSITE" id="PS51762">
    <property type="entry name" value="GH16_2"/>
    <property type="match status" value="1"/>
</dbReference>